<accession>S0EYJ3</accession>
<dbReference type="eggNOG" id="COG3387">
    <property type="taxonomic scope" value="Bacteria"/>
</dbReference>
<keyword evidence="1" id="KW-0732">Signal</keyword>
<dbReference type="InterPro" id="IPR032514">
    <property type="entry name" value="GtaA_central"/>
</dbReference>
<dbReference type="Pfam" id="PF17168">
    <property type="entry name" value="DUF5127"/>
    <property type="match status" value="1"/>
</dbReference>
<dbReference type="PANTHER" id="PTHR31987">
    <property type="entry name" value="GLUTAMINASE A-RELATED"/>
    <property type="match status" value="1"/>
</dbReference>
<sequence length="731" mass="81971">MTFFTHFAHSLLPLLFLLPSAAVAAQVVETAHYRPPAVPLVVHDPYFSVWSMSDHLTDDWTRHWTGAVNAMCGLIRIDGKVYRWAGPQPNLPQTPQEVGLVLPSGAHLPTEIPPMEQKGLTITPTHTTYRFLANGVELEVEFFNPLLPNEPDVLARPLTYLTLRVRSTDHRQHEVSLYYDCSAEWAVNTPDQLVVGQVESLKGLSVGRFGTEAQPILGAAGDNRRIDWGYFYLAAASKGQVHLLSDQVARGAFAAGGLLSEQPPITQWPRAANDHWPVLAVTFPTFPVADSPVTHQLLLAYDERYSIELMGQRLRPYWRRNGATISQLLPTALADYAALEKRCRLFDQQFMEDMRHVGGQPYERLMTLAYPQCLAAHGYAAGPEGQLLLFPKENFSNGCISTVDVIYPSAPLFLLLNTNLLKALLTPVMDYAASPRWKFPFAPHDLGTYPLANGQVYGGGEKSEVDQMPVEESGNLLILMAAEASIDGNAHFAERYWPELEKWANYLRQNGLDPANQLCTDDFAGHLAHNCNLSIKAIVALGCFAKLCQMTGRTEQAQEYAQLAHSMAQQWMKMADDGDHYRLAFDKPGTWSQKYNLVWDKILHLNLFPESVARKEVAFYLTKMNPYGLPLDNRATYTKLDWEVWTATLAESRADFDVFMRHIEAFMNNTPNRVPLTDWYDTITAKQMGFQARSVVGGIAIKLLADPTLWHKWAQRAQEAEAQTSPSVGER</sequence>
<dbReference type="InterPro" id="IPR008928">
    <property type="entry name" value="6-hairpin_glycosidase_sf"/>
</dbReference>
<dbReference type="HOGENOM" id="CLU_008020_2_0_0"/>
<evidence type="ECO:0000256" key="1">
    <source>
        <dbReference type="SAM" id="SignalP"/>
    </source>
</evidence>
<feature type="domain" description="DUF4964" evidence="2">
    <location>
        <begin position="30"/>
        <end position="87"/>
    </location>
</feature>
<dbReference type="AlphaFoldDB" id="S0EYJ3"/>
<dbReference type="PATRIC" id="fig|1303518.3.peg.1666"/>
<dbReference type="InterPro" id="IPR032515">
    <property type="entry name" value="DUF4964"/>
</dbReference>
<organism evidence="5 6">
    <name type="scientific">Chthonomonas calidirosea (strain DSM 23976 / ICMP 18418 / T49)</name>
    <dbReference type="NCBI Taxonomy" id="1303518"/>
    <lineage>
        <taxon>Bacteria</taxon>
        <taxon>Bacillati</taxon>
        <taxon>Armatimonadota</taxon>
        <taxon>Chthonomonadia</taxon>
        <taxon>Chthonomonadales</taxon>
        <taxon>Chthonomonadaceae</taxon>
        <taxon>Chthonomonas</taxon>
    </lineage>
</organism>
<dbReference type="PANTHER" id="PTHR31987:SF1">
    <property type="entry name" value="GLUTAMINASE A"/>
    <property type="match status" value="1"/>
</dbReference>
<dbReference type="KEGG" id="ccz:CCALI_01622"/>
<dbReference type="SUPFAM" id="SSF48208">
    <property type="entry name" value="Six-hairpin glycosidases"/>
    <property type="match status" value="1"/>
</dbReference>
<dbReference type="Gene3D" id="1.50.10.10">
    <property type="match status" value="1"/>
</dbReference>
<dbReference type="InterPro" id="IPR033433">
    <property type="entry name" value="GtaA_N"/>
</dbReference>
<dbReference type="InterPro" id="IPR012341">
    <property type="entry name" value="6hp_glycosidase-like_sf"/>
</dbReference>
<dbReference type="EMBL" id="HF951689">
    <property type="protein sequence ID" value="CCW35438.1"/>
    <property type="molecule type" value="Genomic_DNA"/>
</dbReference>
<evidence type="ECO:0000259" key="2">
    <source>
        <dbReference type="Pfam" id="PF16334"/>
    </source>
</evidence>
<dbReference type="Pfam" id="PF16335">
    <property type="entry name" value="GtaA_6_Hairpin"/>
    <property type="match status" value="1"/>
</dbReference>
<dbReference type="Pfam" id="PF16334">
    <property type="entry name" value="DUF4964"/>
    <property type="match status" value="1"/>
</dbReference>
<evidence type="ECO:0000259" key="3">
    <source>
        <dbReference type="Pfam" id="PF16335"/>
    </source>
</evidence>
<gene>
    <name evidence="5" type="ORF">CCALI_01622</name>
</gene>
<feature type="chain" id="PRO_5004486216" description="Glutaminase" evidence="1">
    <location>
        <begin position="25"/>
        <end position="731"/>
    </location>
</feature>
<proteinExistence type="predicted"/>
<evidence type="ECO:0000313" key="5">
    <source>
        <dbReference type="EMBL" id="CCW35438.1"/>
    </source>
</evidence>
<dbReference type="OrthoDB" id="175993at2"/>
<evidence type="ECO:0000259" key="4">
    <source>
        <dbReference type="Pfam" id="PF17168"/>
    </source>
</evidence>
<dbReference type="STRING" id="454171.CP488_02473"/>
<dbReference type="RefSeq" id="WP_016482971.1">
    <property type="nucleotide sequence ID" value="NC_021487.1"/>
</dbReference>
<name>S0EYJ3_CHTCT</name>
<dbReference type="GO" id="GO:0005975">
    <property type="term" value="P:carbohydrate metabolic process"/>
    <property type="evidence" value="ECO:0007669"/>
    <property type="project" value="InterPro"/>
</dbReference>
<dbReference type="InParanoid" id="S0EYJ3"/>
<feature type="domain" description="Glutaminase A central" evidence="3">
    <location>
        <begin position="359"/>
        <end position="702"/>
    </location>
</feature>
<feature type="domain" description="Glutaminase A N-terminal" evidence="4">
    <location>
        <begin position="125"/>
        <end position="353"/>
    </location>
</feature>
<evidence type="ECO:0000313" key="6">
    <source>
        <dbReference type="Proteomes" id="UP000014227"/>
    </source>
</evidence>
<dbReference type="Proteomes" id="UP000014227">
    <property type="component" value="Chromosome I"/>
</dbReference>
<reference evidence="5" key="1">
    <citation type="submission" date="2013-03" db="EMBL/GenBank/DDBJ databases">
        <authorList>
            <person name="Stott M."/>
        </authorList>
    </citation>
    <scope>NUCLEOTIDE SEQUENCE</scope>
    <source>
        <strain evidence="5">T49</strain>
    </source>
</reference>
<evidence type="ECO:0008006" key="7">
    <source>
        <dbReference type="Google" id="ProtNLM"/>
    </source>
</evidence>
<dbReference type="InterPro" id="IPR052743">
    <property type="entry name" value="Glutaminase_GtaA"/>
</dbReference>
<feature type="signal peptide" evidence="1">
    <location>
        <begin position="1"/>
        <end position="24"/>
    </location>
</feature>
<reference evidence="5" key="2">
    <citation type="submission" date="2013-06" db="EMBL/GenBank/DDBJ databases">
        <title>Genome sequence of Chthonomonas calidirosea, the first sequenced genome from the Armatimonadetes phylum (formally candidate division OP10).</title>
        <authorList>
            <person name="Lee K.C.Y."/>
            <person name="Morgan X.C."/>
            <person name="Dunfield P.F."/>
            <person name="Tamas I."/>
            <person name="Houghton K.M."/>
            <person name="Vyssotski M."/>
            <person name="Ryan J.L.J."/>
            <person name="Lagutin K."/>
            <person name="McDonald I.R."/>
            <person name="Stott M.B."/>
        </authorList>
    </citation>
    <scope>NUCLEOTIDE SEQUENCE</scope>
    <source>
        <strain evidence="5">T49</strain>
    </source>
</reference>
<protein>
    <recommendedName>
        <fullName evidence="7">Glutaminase</fullName>
    </recommendedName>
</protein>
<keyword evidence="6" id="KW-1185">Reference proteome</keyword>